<dbReference type="InterPro" id="IPR003594">
    <property type="entry name" value="HATPase_dom"/>
</dbReference>
<dbReference type="SUPFAM" id="SSF55874">
    <property type="entry name" value="ATPase domain of HSP90 chaperone/DNA topoisomerase II/histidine kinase"/>
    <property type="match status" value="1"/>
</dbReference>
<dbReference type="InterPro" id="IPR000700">
    <property type="entry name" value="PAS-assoc_C"/>
</dbReference>
<proteinExistence type="predicted"/>
<organism evidence="9 10">
    <name type="scientific">Robbsia andropogonis</name>
    <dbReference type="NCBI Taxonomy" id="28092"/>
    <lineage>
        <taxon>Bacteria</taxon>
        <taxon>Pseudomonadati</taxon>
        <taxon>Pseudomonadota</taxon>
        <taxon>Betaproteobacteria</taxon>
        <taxon>Burkholderiales</taxon>
        <taxon>Burkholderiaceae</taxon>
        <taxon>Robbsia</taxon>
    </lineage>
</organism>
<dbReference type="GO" id="GO:0000155">
    <property type="term" value="F:phosphorelay sensor kinase activity"/>
    <property type="evidence" value="ECO:0007669"/>
    <property type="project" value="InterPro"/>
</dbReference>
<dbReference type="Pfam" id="PF00512">
    <property type="entry name" value="HisKA"/>
    <property type="match status" value="1"/>
</dbReference>
<dbReference type="STRING" id="28092.WM40_21165"/>
<feature type="domain" description="Histidine kinase" evidence="7">
    <location>
        <begin position="121"/>
        <end position="336"/>
    </location>
</feature>
<dbReference type="PROSITE" id="PS50113">
    <property type="entry name" value="PAC"/>
    <property type="match status" value="1"/>
</dbReference>
<dbReference type="SMART" id="SM00387">
    <property type="entry name" value="HATPase_c"/>
    <property type="match status" value="1"/>
</dbReference>
<keyword evidence="10" id="KW-1185">Reference proteome</keyword>
<comment type="subcellular location">
    <subcellularLocation>
        <location evidence="2">Cell inner membrane</location>
        <topology evidence="2">Multi-pass membrane protein</topology>
    </subcellularLocation>
</comment>
<name>A0A0F5JVZ4_9BURK</name>
<dbReference type="EMBL" id="LAQU01000031">
    <property type="protein sequence ID" value="KKB61814.1"/>
    <property type="molecule type" value="Genomic_DNA"/>
</dbReference>
<dbReference type="GO" id="GO:0005886">
    <property type="term" value="C:plasma membrane"/>
    <property type="evidence" value="ECO:0007669"/>
    <property type="project" value="UniProtKB-SubCell"/>
</dbReference>
<dbReference type="EC" id="2.7.13.3" evidence="3"/>
<evidence type="ECO:0000256" key="5">
    <source>
        <dbReference type="ARBA" id="ARBA00022679"/>
    </source>
</evidence>
<evidence type="ECO:0000256" key="1">
    <source>
        <dbReference type="ARBA" id="ARBA00000085"/>
    </source>
</evidence>
<evidence type="ECO:0000313" key="10">
    <source>
        <dbReference type="Proteomes" id="UP000033618"/>
    </source>
</evidence>
<dbReference type="InterPro" id="IPR013655">
    <property type="entry name" value="PAS_fold_3"/>
</dbReference>
<dbReference type="RefSeq" id="WP_046153883.1">
    <property type="nucleotide sequence ID" value="NZ_LAQU01000031.1"/>
</dbReference>
<dbReference type="InterPro" id="IPR036890">
    <property type="entry name" value="HATPase_C_sf"/>
</dbReference>
<evidence type="ECO:0000256" key="6">
    <source>
        <dbReference type="ARBA" id="ARBA00022777"/>
    </source>
</evidence>
<gene>
    <name evidence="9" type="ORF">WM40_21165</name>
</gene>
<dbReference type="OrthoDB" id="9813151at2"/>
<dbReference type="InterPro" id="IPR000014">
    <property type="entry name" value="PAS"/>
</dbReference>
<evidence type="ECO:0000256" key="4">
    <source>
        <dbReference type="ARBA" id="ARBA00022553"/>
    </source>
</evidence>
<keyword evidence="4" id="KW-0597">Phosphoprotein</keyword>
<keyword evidence="5" id="KW-0808">Transferase</keyword>
<dbReference type="InterPro" id="IPR004358">
    <property type="entry name" value="Sig_transdc_His_kin-like_C"/>
</dbReference>
<dbReference type="Gene3D" id="3.30.450.20">
    <property type="entry name" value="PAS domain"/>
    <property type="match status" value="1"/>
</dbReference>
<dbReference type="InterPro" id="IPR036097">
    <property type="entry name" value="HisK_dim/P_sf"/>
</dbReference>
<comment type="catalytic activity">
    <reaction evidence="1">
        <text>ATP + protein L-histidine = ADP + protein N-phospho-L-histidine.</text>
        <dbReference type="EC" id="2.7.13.3"/>
    </reaction>
</comment>
<dbReference type="Proteomes" id="UP000033618">
    <property type="component" value="Unassembled WGS sequence"/>
</dbReference>
<feature type="non-terminal residue" evidence="9">
    <location>
        <position position="1"/>
    </location>
</feature>
<protein>
    <recommendedName>
        <fullName evidence="3">histidine kinase</fullName>
        <ecNumber evidence="3">2.7.13.3</ecNumber>
    </recommendedName>
</protein>
<dbReference type="PROSITE" id="PS50109">
    <property type="entry name" value="HIS_KIN"/>
    <property type="match status" value="1"/>
</dbReference>
<dbReference type="SUPFAM" id="SSF47384">
    <property type="entry name" value="Homodimeric domain of signal transducing histidine kinase"/>
    <property type="match status" value="1"/>
</dbReference>
<evidence type="ECO:0000259" key="7">
    <source>
        <dbReference type="PROSITE" id="PS50109"/>
    </source>
</evidence>
<dbReference type="SMART" id="SM00388">
    <property type="entry name" value="HisKA"/>
    <property type="match status" value="1"/>
</dbReference>
<dbReference type="Gene3D" id="1.10.287.130">
    <property type="match status" value="1"/>
</dbReference>
<dbReference type="CDD" id="cd00130">
    <property type="entry name" value="PAS"/>
    <property type="match status" value="1"/>
</dbReference>
<evidence type="ECO:0000313" key="9">
    <source>
        <dbReference type="EMBL" id="KKB61814.1"/>
    </source>
</evidence>
<dbReference type="FunFam" id="3.30.565.10:FF:000006">
    <property type="entry name" value="Sensor histidine kinase WalK"/>
    <property type="match status" value="1"/>
</dbReference>
<dbReference type="AlphaFoldDB" id="A0A0F5JVZ4"/>
<dbReference type="CDD" id="cd00082">
    <property type="entry name" value="HisKA"/>
    <property type="match status" value="1"/>
</dbReference>
<dbReference type="NCBIfam" id="TIGR00229">
    <property type="entry name" value="sensory_box"/>
    <property type="match status" value="1"/>
</dbReference>
<dbReference type="InterPro" id="IPR001610">
    <property type="entry name" value="PAC"/>
</dbReference>
<reference evidence="9 10" key="1">
    <citation type="submission" date="2015-03" db="EMBL/GenBank/DDBJ databases">
        <title>Draft Genome Sequence of Burkholderia andropogonis type strain ICMP2807, isolated from Sorghum bicolor.</title>
        <authorList>
            <person name="Lopes-Santos L."/>
            <person name="Castro D.B."/>
            <person name="Ottoboni L.M."/>
            <person name="Park D."/>
            <person name="Weirc B.S."/>
            <person name="Destefano S.A."/>
        </authorList>
    </citation>
    <scope>NUCLEOTIDE SEQUENCE [LARGE SCALE GENOMIC DNA]</scope>
    <source>
        <strain evidence="9 10">ICMP2807</strain>
    </source>
</reference>
<dbReference type="PRINTS" id="PR00344">
    <property type="entry name" value="BCTRLSENSOR"/>
</dbReference>
<dbReference type="InterPro" id="IPR005467">
    <property type="entry name" value="His_kinase_dom"/>
</dbReference>
<dbReference type="InterPro" id="IPR035965">
    <property type="entry name" value="PAS-like_dom_sf"/>
</dbReference>
<evidence type="ECO:0000259" key="8">
    <source>
        <dbReference type="PROSITE" id="PS50113"/>
    </source>
</evidence>
<dbReference type="Gene3D" id="3.30.565.10">
    <property type="entry name" value="Histidine kinase-like ATPase, C-terminal domain"/>
    <property type="match status" value="1"/>
</dbReference>
<accession>A0A0F5JVZ4</accession>
<dbReference type="PATRIC" id="fig|28092.6.peg.4984"/>
<comment type="caution">
    <text evidence="9">The sequence shown here is derived from an EMBL/GenBank/DDBJ whole genome shotgun (WGS) entry which is preliminary data.</text>
</comment>
<dbReference type="PANTHER" id="PTHR43547:SF2">
    <property type="entry name" value="HYBRID SIGNAL TRANSDUCTION HISTIDINE KINASE C"/>
    <property type="match status" value="1"/>
</dbReference>
<keyword evidence="6 9" id="KW-0418">Kinase</keyword>
<dbReference type="InterPro" id="IPR003661">
    <property type="entry name" value="HisK_dim/P_dom"/>
</dbReference>
<evidence type="ECO:0000256" key="3">
    <source>
        <dbReference type="ARBA" id="ARBA00012438"/>
    </source>
</evidence>
<dbReference type="Pfam" id="PF08447">
    <property type="entry name" value="PAS_3"/>
    <property type="match status" value="1"/>
</dbReference>
<dbReference type="SUPFAM" id="SSF55785">
    <property type="entry name" value="PYP-like sensor domain (PAS domain)"/>
    <property type="match status" value="1"/>
</dbReference>
<dbReference type="PANTHER" id="PTHR43547">
    <property type="entry name" value="TWO-COMPONENT HISTIDINE KINASE"/>
    <property type="match status" value="1"/>
</dbReference>
<sequence>KINLGLTRDAELTEKILFESVIDPRDRQRMRDAIYHALSARTFFEIDCRTRRPDGSLHWILVRGSGRYTEDGVLEAVLGLMLDITQRKELELAQESQLSEERSARQRSDDRVDTMDGFVSSVSHELRSPLNAILSWTQLLERVHDPEKIRQGIDVIARNARQLSLMVGDLLDTGAIVSGKMSVRRIPLDLGALTGLVAEEMRPDVQARGLDLVTPALQSCVVLGDESRLRQIVWNLLSNAMKFSREGPVEVSVRVEDGMACLRVRDHGVGIDPDALDGIFERFQQLGSTNAGRIGGLGLGLWLVRNLVECHDGTVTAASDGVGHGATFTVRLPIYRA</sequence>
<dbReference type="SMART" id="SM00086">
    <property type="entry name" value="PAC"/>
    <property type="match status" value="1"/>
</dbReference>
<evidence type="ECO:0000256" key="2">
    <source>
        <dbReference type="ARBA" id="ARBA00004429"/>
    </source>
</evidence>
<feature type="domain" description="PAC" evidence="8">
    <location>
        <begin position="44"/>
        <end position="96"/>
    </location>
</feature>
<dbReference type="Pfam" id="PF02518">
    <property type="entry name" value="HATPase_c"/>
    <property type="match status" value="1"/>
</dbReference>